<gene>
    <name evidence="2" type="ORF">K443DRAFT_680168</name>
</gene>
<dbReference type="PROSITE" id="PS50011">
    <property type="entry name" value="PROTEIN_KINASE_DOM"/>
    <property type="match status" value="1"/>
</dbReference>
<evidence type="ECO:0000259" key="1">
    <source>
        <dbReference type="PROSITE" id="PS50011"/>
    </source>
</evidence>
<proteinExistence type="predicted"/>
<protein>
    <recommendedName>
        <fullName evidence="1">Protein kinase domain-containing protein</fullName>
    </recommendedName>
</protein>
<dbReference type="SUPFAM" id="SSF56112">
    <property type="entry name" value="Protein kinase-like (PK-like)"/>
    <property type="match status" value="1"/>
</dbReference>
<dbReference type="PANTHER" id="PTHR44329">
    <property type="entry name" value="SERINE/THREONINE-PROTEIN KINASE TNNI3K-RELATED"/>
    <property type="match status" value="1"/>
</dbReference>
<accession>A0A0C9WNJ7</accession>
<evidence type="ECO:0000313" key="2">
    <source>
        <dbReference type="EMBL" id="KIJ99179.1"/>
    </source>
</evidence>
<dbReference type="Proteomes" id="UP000054477">
    <property type="component" value="Unassembled WGS sequence"/>
</dbReference>
<feature type="domain" description="Protein kinase" evidence="1">
    <location>
        <begin position="1"/>
        <end position="289"/>
    </location>
</feature>
<dbReference type="STRING" id="1095629.A0A0C9WNJ7"/>
<dbReference type="AlphaFoldDB" id="A0A0C9WNJ7"/>
<dbReference type="GO" id="GO:0005524">
    <property type="term" value="F:ATP binding"/>
    <property type="evidence" value="ECO:0007669"/>
    <property type="project" value="InterPro"/>
</dbReference>
<evidence type="ECO:0000313" key="3">
    <source>
        <dbReference type="Proteomes" id="UP000054477"/>
    </source>
</evidence>
<dbReference type="OrthoDB" id="538607at2759"/>
<sequence>MRSDLSLDLLQYCSEHVLKLPEASRPEVADHQPEFMHSYDFSLFSSEMPGERVLVKVWRGAAQLSNDQRKQITKRISQELSTWKSLLPHPNIAAFKGLLPGYGHLPALILPLRLNAKEYIAISPGVNVLKLLVDIAEGLVHMHNRKPPIIHGKLKGSNILISAEGHAQISDIGISNIPYVLYYLTGSGDVEYARWLAPELMNSDSSDGTIQSDVYAFGMTALELLTGRPPFSHRRHAAQAIRDVVTGLRPPKERCTEVDENVWKLLEACWMHDPAKRPSACDVLRQITLIVKDTT</sequence>
<dbReference type="HOGENOM" id="CLU_000288_7_18_1"/>
<dbReference type="InterPro" id="IPR011009">
    <property type="entry name" value="Kinase-like_dom_sf"/>
</dbReference>
<dbReference type="InterPro" id="IPR051681">
    <property type="entry name" value="Ser/Thr_Kinases-Pseudokinases"/>
</dbReference>
<name>A0A0C9WNJ7_9AGAR</name>
<dbReference type="GO" id="GO:0004674">
    <property type="term" value="F:protein serine/threonine kinase activity"/>
    <property type="evidence" value="ECO:0007669"/>
    <property type="project" value="TreeGrafter"/>
</dbReference>
<dbReference type="EMBL" id="KN838652">
    <property type="protein sequence ID" value="KIJ99179.1"/>
    <property type="molecule type" value="Genomic_DNA"/>
</dbReference>
<keyword evidence="3" id="KW-1185">Reference proteome</keyword>
<dbReference type="InterPro" id="IPR001245">
    <property type="entry name" value="Ser-Thr/Tyr_kinase_cat_dom"/>
</dbReference>
<dbReference type="Pfam" id="PF07714">
    <property type="entry name" value="PK_Tyr_Ser-Thr"/>
    <property type="match status" value="1"/>
</dbReference>
<reference evidence="2 3" key="1">
    <citation type="submission" date="2014-04" db="EMBL/GenBank/DDBJ databases">
        <authorList>
            <consortium name="DOE Joint Genome Institute"/>
            <person name="Kuo A."/>
            <person name="Kohler A."/>
            <person name="Nagy L.G."/>
            <person name="Floudas D."/>
            <person name="Copeland A."/>
            <person name="Barry K.W."/>
            <person name="Cichocki N."/>
            <person name="Veneault-Fourrey C."/>
            <person name="LaButti K."/>
            <person name="Lindquist E.A."/>
            <person name="Lipzen A."/>
            <person name="Lundell T."/>
            <person name="Morin E."/>
            <person name="Murat C."/>
            <person name="Sun H."/>
            <person name="Tunlid A."/>
            <person name="Henrissat B."/>
            <person name="Grigoriev I.V."/>
            <person name="Hibbett D.S."/>
            <person name="Martin F."/>
            <person name="Nordberg H.P."/>
            <person name="Cantor M.N."/>
            <person name="Hua S.X."/>
        </authorList>
    </citation>
    <scope>NUCLEOTIDE SEQUENCE [LARGE SCALE GENOMIC DNA]</scope>
    <source>
        <strain evidence="2 3">LaAM-08-1</strain>
    </source>
</reference>
<organism evidence="2 3">
    <name type="scientific">Laccaria amethystina LaAM-08-1</name>
    <dbReference type="NCBI Taxonomy" id="1095629"/>
    <lineage>
        <taxon>Eukaryota</taxon>
        <taxon>Fungi</taxon>
        <taxon>Dikarya</taxon>
        <taxon>Basidiomycota</taxon>
        <taxon>Agaricomycotina</taxon>
        <taxon>Agaricomycetes</taxon>
        <taxon>Agaricomycetidae</taxon>
        <taxon>Agaricales</taxon>
        <taxon>Agaricineae</taxon>
        <taxon>Hydnangiaceae</taxon>
        <taxon>Laccaria</taxon>
    </lineage>
</organism>
<reference evidence="3" key="2">
    <citation type="submission" date="2015-01" db="EMBL/GenBank/DDBJ databases">
        <title>Evolutionary Origins and Diversification of the Mycorrhizal Mutualists.</title>
        <authorList>
            <consortium name="DOE Joint Genome Institute"/>
            <consortium name="Mycorrhizal Genomics Consortium"/>
            <person name="Kohler A."/>
            <person name="Kuo A."/>
            <person name="Nagy L.G."/>
            <person name="Floudas D."/>
            <person name="Copeland A."/>
            <person name="Barry K.W."/>
            <person name="Cichocki N."/>
            <person name="Veneault-Fourrey C."/>
            <person name="LaButti K."/>
            <person name="Lindquist E.A."/>
            <person name="Lipzen A."/>
            <person name="Lundell T."/>
            <person name="Morin E."/>
            <person name="Murat C."/>
            <person name="Riley R."/>
            <person name="Ohm R."/>
            <person name="Sun H."/>
            <person name="Tunlid A."/>
            <person name="Henrissat B."/>
            <person name="Grigoriev I.V."/>
            <person name="Hibbett D.S."/>
            <person name="Martin F."/>
        </authorList>
    </citation>
    <scope>NUCLEOTIDE SEQUENCE [LARGE SCALE GENOMIC DNA]</scope>
    <source>
        <strain evidence="3">LaAM-08-1</strain>
    </source>
</reference>
<dbReference type="Gene3D" id="1.10.510.10">
    <property type="entry name" value="Transferase(Phosphotransferase) domain 1"/>
    <property type="match status" value="1"/>
</dbReference>
<dbReference type="InterPro" id="IPR000719">
    <property type="entry name" value="Prot_kinase_dom"/>
</dbReference>